<dbReference type="Proteomes" id="UP000050525">
    <property type="component" value="Unassembled WGS sequence"/>
</dbReference>
<accession>A0A151NCU1</accession>
<dbReference type="AlphaFoldDB" id="A0A151NCU1"/>
<protein>
    <submittedName>
        <fullName evidence="1">Uncharacterized protein</fullName>
    </submittedName>
</protein>
<gene>
    <name evidence="1" type="ORF">Y1Q_0015407</name>
</gene>
<evidence type="ECO:0000313" key="1">
    <source>
        <dbReference type="EMBL" id="KYO34611.1"/>
    </source>
</evidence>
<proteinExistence type="predicted"/>
<sequence length="96" mass="10099">MGTENPEISCPSVGTGSPNVERYLGIGDWKARIPVARVQESPESGVGSCGGGKAQPLLSVRVFGIAQNKFFCGTGGYQLTKVYVLLQITDFGIGYA</sequence>
<organism evidence="1 2">
    <name type="scientific">Alligator mississippiensis</name>
    <name type="common">American alligator</name>
    <dbReference type="NCBI Taxonomy" id="8496"/>
    <lineage>
        <taxon>Eukaryota</taxon>
        <taxon>Metazoa</taxon>
        <taxon>Chordata</taxon>
        <taxon>Craniata</taxon>
        <taxon>Vertebrata</taxon>
        <taxon>Euteleostomi</taxon>
        <taxon>Archelosauria</taxon>
        <taxon>Archosauria</taxon>
        <taxon>Crocodylia</taxon>
        <taxon>Alligatoridae</taxon>
        <taxon>Alligatorinae</taxon>
        <taxon>Alligator</taxon>
    </lineage>
</organism>
<name>A0A151NCU1_ALLMI</name>
<comment type="caution">
    <text evidence="1">The sequence shown here is derived from an EMBL/GenBank/DDBJ whole genome shotgun (WGS) entry which is preliminary data.</text>
</comment>
<reference evidence="1 2" key="1">
    <citation type="journal article" date="2012" name="Genome Biol.">
        <title>Sequencing three crocodilian genomes to illuminate the evolution of archosaurs and amniotes.</title>
        <authorList>
            <person name="St John J.A."/>
            <person name="Braun E.L."/>
            <person name="Isberg S.R."/>
            <person name="Miles L.G."/>
            <person name="Chong A.Y."/>
            <person name="Gongora J."/>
            <person name="Dalzell P."/>
            <person name="Moran C."/>
            <person name="Bed'hom B."/>
            <person name="Abzhanov A."/>
            <person name="Burgess S.C."/>
            <person name="Cooksey A.M."/>
            <person name="Castoe T.A."/>
            <person name="Crawford N.G."/>
            <person name="Densmore L.D."/>
            <person name="Drew J.C."/>
            <person name="Edwards S.V."/>
            <person name="Faircloth B.C."/>
            <person name="Fujita M.K."/>
            <person name="Greenwold M.J."/>
            <person name="Hoffmann F.G."/>
            <person name="Howard J.M."/>
            <person name="Iguchi T."/>
            <person name="Janes D.E."/>
            <person name="Khan S.Y."/>
            <person name="Kohno S."/>
            <person name="de Koning A.J."/>
            <person name="Lance S.L."/>
            <person name="McCarthy F.M."/>
            <person name="McCormack J.E."/>
            <person name="Merchant M.E."/>
            <person name="Peterson D.G."/>
            <person name="Pollock D.D."/>
            <person name="Pourmand N."/>
            <person name="Raney B.J."/>
            <person name="Roessler K.A."/>
            <person name="Sanford J.R."/>
            <person name="Sawyer R.H."/>
            <person name="Schmidt C.J."/>
            <person name="Triplett E.W."/>
            <person name="Tuberville T.D."/>
            <person name="Venegas-Anaya M."/>
            <person name="Howard J.T."/>
            <person name="Jarvis E.D."/>
            <person name="Guillette L.J.Jr."/>
            <person name="Glenn T.C."/>
            <person name="Green R.E."/>
            <person name="Ray D.A."/>
        </authorList>
    </citation>
    <scope>NUCLEOTIDE SEQUENCE [LARGE SCALE GENOMIC DNA]</scope>
    <source>
        <strain evidence="1">KSC_2009_1</strain>
    </source>
</reference>
<keyword evidence="2" id="KW-1185">Reference proteome</keyword>
<evidence type="ECO:0000313" key="2">
    <source>
        <dbReference type="Proteomes" id="UP000050525"/>
    </source>
</evidence>
<dbReference type="EMBL" id="AKHW03003364">
    <property type="protein sequence ID" value="KYO34611.1"/>
    <property type="molecule type" value="Genomic_DNA"/>
</dbReference>